<proteinExistence type="inferred from homology"/>
<comment type="subcellular location">
    <subcellularLocation>
        <location evidence="1">Chromosome</location>
        <location evidence="1">Centromere</location>
    </subcellularLocation>
</comment>
<comment type="similarity">
    <text evidence="2">Belongs to the shugoshin family.</text>
</comment>
<keyword evidence="7" id="KW-0131">Cell cycle</keyword>
<keyword evidence="4" id="KW-0132">Cell division</keyword>
<evidence type="ECO:0000313" key="9">
    <source>
        <dbReference type="Ensembl" id="ENSPSIP00000020490.1"/>
    </source>
</evidence>
<evidence type="ECO:0000256" key="7">
    <source>
        <dbReference type="ARBA" id="ARBA00023306"/>
    </source>
</evidence>
<keyword evidence="10" id="KW-1185">Reference proteome</keyword>
<evidence type="ECO:0008006" key="11">
    <source>
        <dbReference type="Google" id="ProtNLM"/>
    </source>
</evidence>
<dbReference type="PANTHER" id="PTHR21577">
    <property type="entry name" value="SHUGOSHIN"/>
    <property type="match status" value="1"/>
</dbReference>
<dbReference type="GO" id="GO:0000776">
    <property type="term" value="C:kinetochore"/>
    <property type="evidence" value="ECO:0007669"/>
    <property type="project" value="TreeGrafter"/>
</dbReference>
<accession>K7GJM9</accession>
<reference evidence="9" key="3">
    <citation type="submission" date="2025-08" db="UniProtKB">
        <authorList>
            <consortium name="Ensembl"/>
        </authorList>
    </citation>
    <scope>IDENTIFICATION</scope>
</reference>
<keyword evidence="3" id="KW-0158">Chromosome</keyword>
<evidence type="ECO:0000256" key="6">
    <source>
        <dbReference type="ARBA" id="ARBA00023054"/>
    </source>
</evidence>
<dbReference type="InterPro" id="IPR038889">
    <property type="entry name" value="Shugoshin1/2"/>
</dbReference>
<organism evidence="9 10">
    <name type="scientific">Pelodiscus sinensis</name>
    <name type="common">Chinese softshell turtle</name>
    <name type="synonym">Trionyx sinensis</name>
    <dbReference type="NCBI Taxonomy" id="13735"/>
    <lineage>
        <taxon>Eukaryota</taxon>
        <taxon>Metazoa</taxon>
        <taxon>Chordata</taxon>
        <taxon>Craniata</taxon>
        <taxon>Vertebrata</taxon>
        <taxon>Euteleostomi</taxon>
        <taxon>Archelosauria</taxon>
        <taxon>Testudinata</taxon>
        <taxon>Testudines</taxon>
        <taxon>Cryptodira</taxon>
        <taxon>Trionychia</taxon>
        <taxon>Trionychidae</taxon>
        <taxon>Pelodiscus</taxon>
    </lineage>
</organism>
<reference evidence="9" key="4">
    <citation type="submission" date="2025-09" db="UniProtKB">
        <authorList>
            <consortium name="Ensembl"/>
        </authorList>
    </citation>
    <scope>IDENTIFICATION</scope>
</reference>
<protein>
    <recommendedName>
        <fullName evidence="11">Shugoshin 2</fullName>
    </recommendedName>
</protein>
<keyword evidence="5" id="KW-0159">Chromosome partition</keyword>
<evidence type="ECO:0000256" key="4">
    <source>
        <dbReference type="ARBA" id="ARBA00022618"/>
    </source>
</evidence>
<dbReference type="GO" id="GO:0051301">
    <property type="term" value="P:cell division"/>
    <property type="evidence" value="ECO:0007669"/>
    <property type="project" value="UniProtKB-KW"/>
</dbReference>
<dbReference type="GO" id="GO:0051177">
    <property type="term" value="P:meiotic sister chromatid cohesion"/>
    <property type="evidence" value="ECO:0007669"/>
    <property type="project" value="TreeGrafter"/>
</dbReference>
<keyword evidence="6" id="KW-0175">Coiled coil</keyword>
<evidence type="ECO:0000256" key="8">
    <source>
        <dbReference type="ARBA" id="ARBA00023328"/>
    </source>
</evidence>
<evidence type="ECO:0000313" key="10">
    <source>
        <dbReference type="Proteomes" id="UP000007267"/>
    </source>
</evidence>
<sequence length="114" mass="13129">KGHMKEKTRALKDAKRNVSLASKIKTKIINNSSIFKISLKHNNKALALALTVEKENTRRLKNEKICLQQEVEKLHFHNVLLRQKLNCLNKTLIEIEAFMNNNLLSAIEMSSFSE</sequence>
<dbReference type="OMA" id="WELEAFM"/>
<name>K7GJM9_PELSI</name>
<dbReference type="eggNOG" id="ENOG502S9Y1">
    <property type="taxonomic scope" value="Eukaryota"/>
</dbReference>
<dbReference type="PANTHER" id="PTHR21577:SF3">
    <property type="entry name" value="SHUGOSHIN 1-RELATED"/>
    <property type="match status" value="1"/>
</dbReference>
<dbReference type="Proteomes" id="UP000007267">
    <property type="component" value="Unassembled WGS sequence"/>
</dbReference>
<dbReference type="Ensembl" id="ENSPSIT00000020587.1">
    <property type="protein sequence ID" value="ENSPSIP00000020490.1"/>
    <property type="gene ID" value="ENSPSIG00000018140.1"/>
</dbReference>
<dbReference type="HOGENOM" id="CLU_150390_0_0_1"/>
<evidence type="ECO:0000256" key="1">
    <source>
        <dbReference type="ARBA" id="ARBA00004584"/>
    </source>
</evidence>
<dbReference type="GO" id="GO:0007059">
    <property type="term" value="P:chromosome segregation"/>
    <property type="evidence" value="ECO:0007669"/>
    <property type="project" value="UniProtKB-KW"/>
</dbReference>
<dbReference type="AlphaFoldDB" id="K7GJM9"/>
<evidence type="ECO:0000256" key="2">
    <source>
        <dbReference type="ARBA" id="ARBA00010845"/>
    </source>
</evidence>
<evidence type="ECO:0000256" key="5">
    <source>
        <dbReference type="ARBA" id="ARBA00022829"/>
    </source>
</evidence>
<reference evidence="10" key="1">
    <citation type="submission" date="2011-10" db="EMBL/GenBank/DDBJ databases">
        <authorList>
            <consortium name="Soft-shell Turtle Genome Consortium"/>
        </authorList>
    </citation>
    <scope>NUCLEOTIDE SEQUENCE [LARGE SCALE GENOMIC DNA]</scope>
    <source>
        <strain evidence="10">Daiwa-1</strain>
    </source>
</reference>
<dbReference type="EMBL" id="AGCU01051282">
    <property type="status" value="NOT_ANNOTATED_CDS"/>
    <property type="molecule type" value="Genomic_DNA"/>
</dbReference>
<reference evidence="10" key="2">
    <citation type="journal article" date="2013" name="Nat. Genet.">
        <title>The draft genomes of soft-shell turtle and green sea turtle yield insights into the development and evolution of the turtle-specific body plan.</title>
        <authorList>
            <person name="Wang Z."/>
            <person name="Pascual-Anaya J."/>
            <person name="Zadissa A."/>
            <person name="Li W."/>
            <person name="Niimura Y."/>
            <person name="Huang Z."/>
            <person name="Li C."/>
            <person name="White S."/>
            <person name="Xiong Z."/>
            <person name="Fang D."/>
            <person name="Wang B."/>
            <person name="Ming Y."/>
            <person name="Chen Y."/>
            <person name="Zheng Y."/>
            <person name="Kuraku S."/>
            <person name="Pignatelli M."/>
            <person name="Herrero J."/>
            <person name="Beal K."/>
            <person name="Nozawa M."/>
            <person name="Li Q."/>
            <person name="Wang J."/>
            <person name="Zhang H."/>
            <person name="Yu L."/>
            <person name="Shigenobu S."/>
            <person name="Wang J."/>
            <person name="Liu J."/>
            <person name="Flicek P."/>
            <person name="Searle S."/>
            <person name="Wang J."/>
            <person name="Kuratani S."/>
            <person name="Yin Y."/>
            <person name="Aken B."/>
            <person name="Zhang G."/>
            <person name="Irie N."/>
        </authorList>
    </citation>
    <scope>NUCLEOTIDE SEQUENCE [LARGE SCALE GENOMIC DNA]</scope>
    <source>
        <strain evidence="10">Daiwa-1</strain>
    </source>
</reference>
<dbReference type="GeneTree" id="ENSGT00940000154107"/>
<evidence type="ECO:0000256" key="3">
    <source>
        <dbReference type="ARBA" id="ARBA00022454"/>
    </source>
</evidence>
<dbReference type="STRING" id="13735.ENSPSIP00000020490"/>
<keyword evidence="8" id="KW-0137">Centromere</keyword>